<dbReference type="GO" id="GO:0004458">
    <property type="term" value="F:D-lactate dehydrogenase (cytochrome) activity"/>
    <property type="evidence" value="ECO:0007669"/>
    <property type="project" value="TreeGrafter"/>
</dbReference>
<dbReference type="InterPro" id="IPR036318">
    <property type="entry name" value="FAD-bd_PCMH-like_sf"/>
</dbReference>
<evidence type="ECO:0000256" key="6">
    <source>
        <dbReference type="ARBA" id="ARBA00023004"/>
    </source>
</evidence>
<protein>
    <submittedName>
        <fullName evidence="9">Lactate dehydrogenase</fullName>
    </submittedName>
</protein>
<dbReference type="EMBL" id="BJFL01000008">
    <property type="protein sequence ID" value="GDY30481.1"/>
    <property type="molecule type" value="Genomic_DNA"/>
</dbReference>
<evidence type="ECO:0000313" key="10">
    <source>
        <dbReference type="Proteomes" id="UP000298860"/>
    </source>
</evidence>
<keyword evidence="4" id="KW-0274">FAD</keyword>
<dbReference type="InterPro" id="IPR004017">
    <property type="entry name" value="Cys_rich_dom"/>
</dbReference>
<dbReference type="InterPro" id="IPR016164">
    <property type="entry name" value="FAD-linked_Oxase-like_C"/>
</dbReference>
<dbReference type="Gene3D" id="1.10.45.10">
    <property type="entry name" value="Vanillyl-alcohol Oxidase, Chain A, domain 4"/>
    <property type="match status" value="1"/>
</dbReference>
<dbReference type="SUPFAM" id="SSF56176">
    <property type="entry name" value="FAD-binding/transporter-associated domain-like"/>
    <property type="match status" value="1"/>
</dbReference>
<keyword evidence="5" id="KW-0560">Oxidoreductase</keyword>
<dbReference type="RefSeq" id="WP_137813615.1">
    <property type="nucleotide sequence ID" value="NZ_BJFL01000008.1"/>
</dbReference>
<dbReference type="AlphaFoldDB" id="A0A4D4J1X3"/>
<keyword evidence="6" id="KW-0408">Iron</keyword>
<dbReference type="InterPro" id="IPR017900">
    <property type="entry name" value="4Fe4S_Fe_S_CS"/>
</dbReference>
<dbReference type="Pfam" id="PF13183">
    <property type="entry name" value="Fer4_8"/>
    <property type="match status" value="1"/>
</dbReference>
<dbReference type="SUPFAM" id="SSF55103">
    <property type="entry name" value="FAD-linked oxidases, C-terminal domain"/>
    <property type="match status" value="1"/>
</dbReference>
<evidence type="ECO:0000259" key="8">
    <source>
        <dbReference type="PROSITE" id="PS51387"/>
    </source>
</evidence>
<keyword evidence="3" id="KW-0479">Metal-binding</keyword>
<keyword evidence="7" id="KW-0411">Iron-sulfur</keyword>
<accession>A0A4D4J1X3</accession>
<dbReference type="SUPFAM" id="SSF46548">
    <property type="entry name" value="alpha-helical ferredoxin"/>
    <property type="match status" value="1"/>
</dbReference>
<organism evidence="9 10">
    <name type="scientific">Gandjariella thermophila</name>
    <dbReference type="NCBI Taxonomy" id="1931992"/>
    <lineage>
        <taxon>Bacteria</taxon>
        <taxon>Bacillati</taxon>
        <taxon>Actinomycetota</taxon>
        <taxon>Actinomycetes</taxon>
        <taxon>Pseudonocardiales</taxon>
        <taxon>Pseudonocardiaceae</taxon>
        <taxon>Gandjariella</taxon>
    </lineage>
</organism>
<dbReference type="InterPro" id="IPR016171">
    <property type="entry name" value="Vanillyl_alc_oxidase_C-sub2"/>
</dbReference>
<name>A0A4D4J1X3_9PSEU</name>
<dbReference type="GO" id="GO:0046872">
    <property type="term" value="F:metal ion binding"/>
    <property type="evidence" value="ECO:0007669"/>
    <property type="project" value="UniProtKB-KW"/>
</dbReference>
<dbReference type="PROSITE" id="PS00198">
    <property type="entry name" value="4FE4S_FER_1"/>
    <property type="match status" value="1"/>
</dbReference>
<keyword evidence="2" id="KW-0285">Flavoprotein</keyword>
<dbReference type="GO" id="GO:0071949">
    <property type="term" value="F:FAD binding"/>
    <property type="evidence" value="ECO:0007669"/>
    <property type="project" value="InterPro"/>
</dbReference>
<sequence length="928" mass="97893">MDALVRALGDRISGDVRADAGTRAAYATDASNYRHVPRAVVLPRDAEDMAAVVAVCAEHGVPVTHRGAGTSIAGQACGAGVVVDGSRYLDRILDLDPDARTARVQPGVVLDDLRAAAAPHGLTFGPDPSTHSRCTLGGMIGNNSCGSHSVAWGTTADNVVALDILLADGTRLEVSDVDSAGPLAPGLRALVDRNLAALRTGMPRLSRRISGYALDALLPEHGGNLARALTGTEGTCATLLAATVRLVESPPVRVLAVLGFTDTFTAADAVPAILAHRPLTAESVDTALVGAYRTNRGPSPVTEALPAGGAWLYCEVGGATADEARARAEELAGAGESALIVTAPAEQRAFWRLREEGSGITTRLPDGTEAYPGWEDTAVPPEKLGDYLRAFHGLLREHGRHGVYYGHFGEGCIHVRLDFDLVSPDGVAAFRRFGTDLADLVASHGGSLSGEHGDGQARAELLPKMYPAEVIRAFGEFKALFDPENLLNPGRLVDPLPLDADLRWPSASTVDVPVAFRYPRDGGSFAAAARRCVGVGKCRNTSGGVMCPSFRATRDERHSTRGRARALVEMLHGEAVTDGWRSADVLGVLDLCLSCKACRAECPVDVDMATYKAEFLHQHYRHRPRPAAHYSMGWLPVWARAAGLAPRATNALLRRSALIKRLGGIAAERALPAFAEPFTRAFRRRAPRAGGRRVVLWPDTFTNAFDPHIGRAAVAVLEAAGYTVELPRGPVCCGLTWVSTGQLGVARRVMARTVRALAEPVAAGVPIVGLEPSCTAALRTDLPELLGGPDVEAVAGGVRTLAELLTAGDLDWLAGRLDTDAVGQVHCHQSAVLGSAADRALLDHVGVRAEFVEGCCGLAGNFGFERGHYDVSQACAEHALFPALRDAPDALVLADGFSCRTQIAQGTGRAAVHLAEVLHRALARNSAH</sequence>
<gene>
    <name evidence="9" type="ORF">GTS_21140</name>
</gene>
<feature type="domain" description="FAD-binding PCMH-type" evidence="8">
    <location>
        <begin position="33"/>
        <end position="249"/>
    </location>
</feature>
<dbReference type="GO" id="GO:0051536">
    <property type="term" value="F:iron-sulfur cluster binding"/>
    <property type="evidence" value="ECO:0007669"/>
    <property type="project" value="UniProtKB-KW"/>
</dbReference>
<evidence type="ECO:0000256" key="2">
    <source>
        <dbReference type="ARBA" id="ARBA00022630"/>
    </source>
</evidence>
<dbReference type="GO" id="GO:0008720">
    <property type="term" value="F:D-lactate dehydrogenase (NAD+) activity"/>
    <property type="evidence" value="ECO:0007669"/>
    <property type="project" value="TreeGrafter"/>
</dbReference>
<dbReference type="Pfam" id="PF02913">
    <property type="entry name" value="FAD-oxidase_C"/>
    <property type="match status" value="1"/>
</dbReference>
<evidence type="ECO:0000256" key="7">
    <source>
        <dbReference type="ARBA" id="ARBA00023014"/>
    </source>
</evidence>
<dbReference type="InterPro" id="IPR006094">
    <property type="entry name" value="Oxid_FAD_bind_N"/>
</dbReference>
<dbReference type="Proteomes" id="UP000298860">
    <property type="component" value="Unassembled WGS sequence"/>
</dbReference>
<dbReference type="Pfam" id="PF01565">
    <property type="entry name" value="FAD_binding_4"/>
    <property type="match status" value="1"/>
</dbReference>
<dbReference type="InterPro" id="IPR016169">
    <property type="entry name" value="FAD-bd_PCMH_sub2"/>
</dbReference>
<dbReference type="InterPro" id="IPR004113">
    <property type="entry name" value="FAD-bd_oxidored_4_C"/>
</dbReference>
<dbReference type="PANTHER" id="PTHR11748">
    <property type="entry name" value="D-LACTATE DEHYDROGENASE"/>
    <property type="match status" value="1"/>
</dbReference>
<dbReference type="Gene3D" id="3.30.465.10">
    <property type="match status" value="1"/>
</dbReference>
<dbReference type="PANTHER" id="PTHR11748:SF119">
    <property type="entry name" value="D-2-HYDROXYGLUTARATE DEHYDROGENASE"/>
    <property type="match status" value="1"/>
</dbReference>
<reference evidence="10" key="1">
    <citation type="submission" date="2019-04" db="EMBL/GenBank/DDBJ databases">
        <title>Draft genome sequence of Pseudonocardiaceae bacterium SL3-2-4.</title>
        <authorList>
            <person name="Ningsih F."/>
            <person name="Yokota A."/>
            <person name="Sakai Y."/>
            <person name="Nanatani K."/>
            <person name="Yabe S."/>
            <person name="Oetari A."/>
            <person name="Sjamsuridzal W."/>
        </authorList>
    </citation>
    <scope>NUCLEOTIDE SEQUENCE [LARGE SCALE GENOMIC DNA]</scope>
    <source>
        <strain evidence="10">SL3-2-4</strain>
    </source>
</reference>
<comment type="cofactor">
    <cofactor evidence="1">
        <name>FAD</name>
        <dbReference type="ChEBI" id="CHEBI:57692"/>
    </cofactor>
</comment>
<evidence type="ECO:0000256" key="1">
    <source>
        <dbReference type="ARBA" id="ARBA00001974"/>
    </source>
</evidence>
<dbReference type="Gene3D" id="3.30.70.2740">
    <property type="match status" value="1"/>
</dbReference>
<proteinExistence type="predicted"/>
<dbReference type="Pfam" id="PF02754">
    <property type="entry name" value="CCG"/>
    <property type="match status" value="1"/>
</dbReference>
<dbReference type="PROSITE" id="PS51387">
    <property type="entry name" value="FAD_PCMH"/>
    <property type="match status" value="1"/>
</dbReference>
<evidence type="ECO:0000256" key="5">
    <source>
        <dbReference type="ARBA" id="ARBA00023002"/>
    </source>
</evidence>
<dbReference type="InterPro" id="IPR016166">
    <property type="entry name" value="FAD-bd_PCMH"/>
</dbReference>
<evidence type="ECO:0000256" key="3">
    <source>
        <dbReference type="ARBA" id="ARBA00022723"/>
    </source>
</evidence>
<evidence type="ECO:0000256" key="4">
    <source>
        <dbReference type="ARBA" id="ARBA00022827"/>
    </source>
</evidence>
<keyword evidence="10" id="KW-1185">Reference proteome</keyword>
<comment type="caution">
    <text evidence="9">The sequence shown here is derived from an EMBL/GenBank/DDBJ whole genome shotgun (WGS) entry which is preliminary data.</text>
</comment>
<evidence type="ECO:0000313" key="9">
    <source>
        <dbReference type="EMBL" id="GDY30481.1"/>
    </source>
</evidence>
<dbReference type="GO" id="GO:1903457">
    <property type="term" value="P:lactate catabolic process"/>
    <property type="evidence" value="ECO:0007669"/>
    <property type="project" value="TreeGrafter"/>
</dbReference>
<dbReference type="OrthoDB" id="9770306at2"/>
<dbReference type="InterPro" id="IPR017896">
    <property type="entry name" value="4Fe4S_Fe-S-bd"/>
</dbReference>